<evidence type="ECO:0000313" key="1">
    <source>
        <dbReference type="EMBL" id="CNV28963.1"/>
    </source>
</evidence>
<evidence type="ECO:0000313" key="2">
    <source>
        <dbReference type="Proteomes" id="UP000039541"/>
    </source>
</evidence>
<dbReference type="AlphaFoldDB" id="A0A655EQC1"/>
<name>A0A655EQC1_SALET</name>
<gene>
    <name evidence="1" type="ORF">ERS008202_04872</name>
</gene>
<accession>A0A655EQC1</accession>
<reference evidence="1 2" key="1">
    <citation type="submission" date="2015-03" db="EMBL/GenBank/DDBJ databases">
        <authorList>
            <consortium name="Pathogen Informatics"/>
        </authorList>
    </citation>
    <scope>NUCLEOTIDE SEQUENCE [LARGE SCALE GENOMIC DNA]</scope>
    <source>
        <strain evidence="1 2">3476</strain>
    </source>
</reference>
<sequence>MQDTAIFAAADNGVIGGIARAVAIKFVVNFSFQLILKHPRTAFFHRADMRQRANFPGAAQDSNLFRRFEQAHLMDDRSPVSHGGRRGQILAGAFTQLLQRSQNNLVGIRIFALRVVHHIQTIKQLKELLVDFAKRQRPVNAQFFRCGILS</sequence>
<organism evidence="1 2">
    <name type="scientific">Salmonella enterica subsp. enterica serovar Bovismorbificans</name>
    <dbReference type="NCBI Taxonomy" id="58097"/>
    <lineage>
        <taxon>Bacteria</taxon>
        <taxon>Pseudomonadati</taxon>
        <taxon>Pseudomonadota</taxon>
        <taxon>Gammaproteobacteria</taxon>
        <taxon>Enterobacterales</taxon>
        <taxon>Enterobacteriaceae</taxon>
        <taxon>Salmonella</taxon>
    </lineage>
</organism>
<dbReference type="Proteomes" id="UP000039541">
    <property type="component" value="Unassembled WGS sequence"/>
</dbReference>
<proteinExistence type="predicted"/>
<protein>
    <submittedName>
        <fullName evidence="1">Uncharacterized protein</fullName>
    </submittedName>
</protein>
<dbReference type="EMBL" id="CQPC01000126">
    <property type="protein sequence ID" value="CNV28963.1"/>
    <property type="molecule type" value="Genomic_DNA"/>
</dbReference>